<proteinExistence type="predicted"/>
<dbReference type="InterPro" id="IPR036390">
    <property type="entry name" value="WH_DNA-bd_sf"/>
</dbReference>
<dbReference type="Pfam" id="PF07729">
    <property type="entry name" value="FCD"/>
    <property type="match status" value="1"/>
</dbReference>
<dbReference type="EMBL" id="FOLX01000001">
    <property type="protein sequence ID" value="SFD04586.1"/>
    <property type="molecule type" value="Genomic_DNA"/>
</dbReference>
<sequence>MSSASQARHALANQILDLVIESRFEPGHHLREQQLAEILGVSRTPIRAALALLAEKGALEAIKNKGYFLRLRTDQLTRVEVETPLSSTQRIYTRIMQDRIAQDLPEEVSLADLGRRYDMDRSTLRNVMAELERDGLVTRGPGRNWSFMPTMGDMESQKASYEFRRLIEPQGLLMPSFRADMAVVDRMRLQHLYFHDHPSLNAGMGKQLFELDAAFHEGIAEFSGNPFLLQAIQHQNRLRRLLEFASYQNRSRIREWCREHIQILDAIAKGRLSEASELMTRHLGGAEQASTAQASRSK</sequence>
<dbReference type="AlphaFoldDB" id="A0A1I1P4K2"/>
<keyword evidence="1" id="KW-0805">Transcription regulation</keyword>
<dbReference type="InterPro" id="IPR000524">
    <property type="entry name" value="Tscrpt_reg_HTH_GntR"/>
</dbReference>
<dbReference type="SUPFAM" id="SSF46785">
    <property type="entry name" value="Winged helix' DNA-binding domain"/>
    <property type="match status" value="2"/>
</dbReference>
<evidence type="ECO:0000313" key="6">
    <source>
        <dbReference type="Proteomes" id="UP000231644"/>
    </source>
</evidence>
<dbReference type="InterPro" id="IPR011711">
    <property type="entry name" value="GntR_C"/>
</dbReference>
<dbReference type="OrthoDB" id="7005926at2"/>
<dbReference type="Gene3D" id="1.10.10.10">
    <property type="entry name" value="Winged helix-like DNA-binding domain superfamily/Winged helix DNA-binding domain"/>
    <property type="match status" value="2"/>
</dbReference>
<feature type="domain" description="HTH gntR-type" evidence="4">
    <location>
        <begin position="5"/>
        <end position="72"/>
    </location>
</feature>
<dbReference type="Proteomes" id="UP000231644">
    <property type="component" value="Unassembled WGS sequence"/>
</dbReference>
<protein>
    <submittedName>
        <fullName evidence="5">Transcriptional regulator, GntR family</fullName>
    </submittedName>
</protein>
<dbReference type="Gene3D" id="1.20.120.530">
    <property type="entry name" value="GntR ligand-binding domain-like"/>
    <property type="match status" value="1"/>
</dbReference>
<dbReference type="PROSITE" id="PS50949">
    <property type="entry name" value="HTH_GNTR"/>
    <property type="match status" value="1"/>
</dbReference>
<dbReference type="SUPFAM" id="SSF48008">
    <property type="entry name" value="GntR ligand-binding domain-like"/>
    <property type="match status" value="1"/>
</dbReference>
<dbReference type="Pfam" id="PF00392">
    <property type="entry name" value="GntR"/>
    <property type="match status" value="1"/>
</dbReference>
<dbReference type="RefSeq" id="WP_093445773.1">
    <property type="nucleotide sequence ID" value="NZ_BAABWI010000002.1"/>
</dbReference>
<dbReference type="SMART" id="SM00345">
    <property type="entry name" value="HTH_GNTR"/>
    <property type="match status" value="2"/>
</dbReference>
<dbReference type="GO" id="GO:0003700">
    <property type="term" value="F:DNA-binding transcription factor activity"/>
    <property type="evidence" value="ECO:0007669"/>
    <property type="project" value="InterPro"/>
</dbReference>
<dbReference type="PANTHER" id="PTHR43537">
    <property type="entry name" value="TRANSCRIPTIONAL REGULATOR, GNTR FAMILY"/>
    <property type="match status" value="1"/>
</dbReference>
<keyword evidence="2" id="KW-0238">DNA-binding</keyword>
<keyword evidence="6" id="KW-1185">Reference proteome</keyword>
<keyword evidence="3" id="KW-0804">Transcription</keyword>
<evidence type="ECO:0000256" key="1">
    <source>
        <dbReference type="ARBA" id="ARBA00023015"/>
    </source>
</evidence>
<name>A0A1I1P4K2_9RHOB</name>
<evidence type="ECO:0000313" key="5">
    <source>
        <dbReference type="EMBL" id="SFD04586.1"/>
    </source>
</evidence>
<dbReference type="STRING" id="517719.SAMN05421762_3323"/>
<dbReference type="CDD" id="cd07377">
    <property type="entry name" value="WHTH_GntR"/>
    <property type="match status" value="1"/>
</dbReference>
<dbReference type="InterPro" id="IPR036388">
    <property type="entry name" value="WH-like_DNA-bd_sf"/>
</dbReference>
<evidence type="ECO:0000259" key="4">
    <source>
        <dbReference type="PROSITE" id="PS50949"/>
    </source>
</evidence>
<accession>A0A1I1P4K2</accession>
<evidence type="ECO:0000256" key="3">
    <source>
        <dbReference type="ARBA" id="ARBA00023163"/>
    </source>
</evidence>
<dbReference type="SMART" id="SM00895">
    <property type="entry name" value="FCD"/>
    <property type="match status" value="1"/>
</dbReference>
<dbReference type="InterPro" id="IPR008920">
    <property type="entry name" value="TF_FadR/GntR_C"/>
</dbReference>
<reference evidence="5 6" key="1">
    <citation type="submission" date="2016-10" db="EMBL/GenBank/DDBJ databases">
        <authorList>
            <person name="de Groot N.N."/>
        </authorList>
    </citation>
    <scope>NUCLEOTIDE SEQUENCE [LARGE SCALE GENOMIC DNA]</scope>
    <source>
        <strain evidence="5 6">DSM 29619</strain>
    </source>
</reference>
<dbReference type="GO" id="GO:0003677">
    <property type="term" value="F:DNA binding"/>
    <property type="evidence" value="ECO:0007669"/>
    <property type="project" value="UniProtKB-KW"/>
</dbReference>
<evidence type="ECO:0000256" key="2">
    <source>
        <dbReference type="ARBA" id="ARBA00023125"/>
    </source>
</evidence>
<gene>
    <name evidence="5" type="ORF">SAMN05421762_3323</name>
</gene>
<dbReference type="PANTHER" id="PTHR43537:SF5">
    <property type="entry name" value="UXU OPERON TRANSCRIPTIONAL REGULATOR"/>
    <property type="match status" value="1"/>
</dbReference>
<organism evidence="5 6">
    <name type="scientific">Pseudooceanicola nitratireducens</name>
    <dbReference type="NCBI Taxonomy" id="517719"/>
    <lineage>
        <taxon>Bacteria</taxon>
        <taxon>Pseudomonadati</taxon>
        <taxon>Pseudomonadota</taxon>
        <taxon>Alphaproteobacteria</taxon>
        <taxon>Rhodobacterales</taxon>
        <taxon>Paracoccaceae</taxon>
        <taxon>Pseudooceanicola</taxon>
    </lineage>
</organism>